<dbReference type="Pfam" id="PF01061">
    <property type="entry name" value="ABC2_membrane"/>
    <property type="match status" value="1"/>
</dbReference>
<evidence type="ECO:0000256" key="5">
    <source>
        <dbReference type="ARBA" id="ARBA00022692"/>
    </source>
</evidence>
<sequence>MQSFASSRAIGALVLREMATTYGRTPGGYIWALLEPMAAVALLSWIFALAFDSPPLGRSFALFYATGYLPFAFYSDLAQKIGVAMRFSKPLLSYPALTWADTILARFLLNAFTHFGIILCVLVVICTIEGVVPANILLCAAGIALASLCGMAFGTLNTFLFEAFPVWERIWAILNRPAFIVSGVLFLPDSVPEPFDDLVWLNPLVHAISVFRSGVYSGYQPATVDLYFATIVPAAVLVVGLVCLSLHARSSMWLN</sequence>
<proteinExistence type="inferred from homology"/>
<evidence type="ECO:0000256" key="8">
    <source>
        <dbReference type="ARBA" id="ARBA00023136"/>
    </source>
</evidence>
<keyword evidence="5 9" id="KW-0812">Transmembrane</keyword>
<dbReference type="PANTHER" id="PTHR30413">
    <property type="entry name" value="INNER MEMBRANE TRANSPORT PERMEASE"/>
    <property type="match status" value="1"/>
</dbReference>
<evidence type="ECO:0000256" key="3">
    <source>
        <dbReference type="ARBA" id="ARBA00022448"/>
    </source>
</evidence>
<evidence type="ECO:0000256" key="6">
    <source>
        <dbReference type="ARBA" id="ARBA00022989"/>
    </source>
</evidence>
<feature type="transmembrane region" description="Helical" evidence="9">
    <location>
        <begin position="137"/>
        <end position="161"/>
    </location>
</feature>
<dbReference type="RefSeq" id="WP_280140390.1">
    <property type="nucleotide sequence ID" value="NZ_FNZG01000002.1"/>
</dbReference>
<keyword evidence="8 9" id="KW-0472">Membrane</keyword>
<feature type="transmembrane region" description="Helical" evidence="9">
    <location>
        <begin position="226"/>
        <end position="246"/>
    </location>
</feature>
<feature type="domain" description="ABC-2 type transporter transmembrane" evidence="10">
    <location>
        <begin position="10"/>
        <end position="215"/>
    </location>
</feature>
<gene>
    <name evidence="11" type="ORF">SAMN05421762_0041</name>
</gene>
<evidence type="ECO:0000259" key="10">
    <source>
        <dbReference type="Pfam" id="PF01061"/>
    </source>
</evidence>
<dbReference type="GO" id="GO:0015920">
    <property type="term" value="P:lipopolysaccharide transport"/>
    <property type="evidence" value="ECO:0007669"/>
    <property type="project" value="TreeGrafter"/>
</dbReference>
<keyword evidence="3" id="KW-0813">Transport</keyword>
<name>A0A1I1GYU6_9RHOB</name>
<dbReference type="GO" id="GO:0005886">
    <property type="term" value="C:plasma membrane"/>
    <property type="evidence" value="ECO:0007669"/>
    <property type="project" value="UniProtKB-SubCell"/>
</dbReference>
<dbReference type="Proteomes" id="UP000231644">
    <property type="component" value="Unassembled WGS sequence"/>
</dbReference>
<dbReference type="AlphaFoldDB" id="A0A1I1GYU6"/>
<accession>A0A1I1GYU6</accession>
<comment type="similarity">
    <text evidence="2">Belongs to the ABC-2 integral membrane protein family.</text>
</comment>
<organism evidence="11 12">
    <name type="scientific">Pseudooceanicola nitratireducens</name>
    <dbReference type="NCBI Taxonomy" id="517719"/>
    <lineage>
        <taxon>Bacteria</taxon>
        <taxon>Pseudomonadati</taxon>
        <taxon>Pseudomonadota</taxon>
        <taxon>Alphaproteobacteria</taxon>
        <taxon>Rhodobacterales</taxon>
        <taxon>Paracoccaceae</taxon>
        <taxon>Pseudooceanicola</taxon>
    </lineage>
</organism>
<reference evidence="11 12" key="1">
    <citation type="submission" date="2016-10" db="EMBL/GenBank/DDBJ databases">
        <authorList>
            <person name="de Groot N.N."/>
        </authorList>
    </citation>
    <scope>NUCLEOTIDE SEQUENCE [LARGE SCALE GENOMIC DNA]</scope>
    <source>
        <strain evidence="11 12">DSM 29619</strain>
    </source>
</reference>
<keyword evidence="7" id="KW-0762">Sugar transport</keyword>
<keyword evidence="7" id="KW-0625">Polysaccharide transport</keyword>
<keyword evidence="4" id="KW-1003">Cell membrane</keyword>
<evidence type="ECO:0000313" key="12">
    <source>
        <dbReference type="Proteomes" id="UP000231644"/>
    </source>
</evidence>
<keyword evidence="12" id="KW-1185">Reference proteome</keyword>
<keyword evidence="6 9" id="KW-1133">Transmembrane helix</keyword>
<dbReference type="STRING" id="517719.SAMN05421762_0041"/>
<dbReference type="InterPro" id="IPR013525">
    <property type="entry name" value="ABC2_TM"/>
</dbReference>
<evidence type="ECO:0000313" key="11">
    <source>
        <dbReference type="EMBL" id="SFC16462.1"/>
    </source>
</evidence>
<dbReference type="GO" id="GO:0140359">
    <property type="term" value="F:ABC-type transporter activity"/>
    <property type="evidence" value="ECO:0007669"/>
    <property type="project" value="InterPro"/>
</dbReference>
<evidence type="ECO:0000256" key="2">
    <source>
        <dbReference type="ARBA" id="ARBA00007783"/>
    </source>
</evidence>
<evidence type="ECO:0000256" key="7">
    <source>
        <dbReference type="ARBA" id="ARBA00023047"/>
    </source>
</evidence>
<dbReference type="EMBL" id="FOLX01000001">
    <property type="protein sequence ID" value="SFC16462.1"/>
    <property type="molecule type" value="Genomic_DNA"/>
</dbReference>
<dbReference type="PANTHER" id="PTHR30413:SF10">
    <property type="entry name" value="CAPSULE POLYSACCHARIDE EXPORT INNER-MEMBRANE PROTEIN CTRC"/>
    <property type="match status" value="1"/>
</dbReference>
<feature type="transmembrane region" description="Helical" evidence="9">
    <location>
        <begin position="103"/>
        <end position="125"/>
    </location>
</feature>
<evidence type="ECO:0000256" key="4">
    <source>
        <dbReference type="ARBA" id="ARBA00022475"/>
    </source>
</evidence>
<evidence type="ECO:0000256" key="9">
    <source>
        <dbReference type="SAM" id="Phobius"/>
    </source>
</evidence>
<evidence type="ECO:0000256" key="1">
    <source>
        <dbReference type="ARBA" id="ARBA00004651"/>
    </source>
</evidence>
<protein>
    <submittedName>
        <fullName evidence="11">Capsular polysaccharide transport system permease protein</fullName>
    </submittedName>
</protein>
<feature type="transmembrane region" description="Helical" evidence="9">
    <location>
        <begin position="29"/>
        <end position="50"/>
    </location>
</feature>
<dbReference type="GO" id="GO:0015774">
    <property type="term" value="P:polysaccharide transport"/>
    <property type="evidence" value="ECO:0007669"/>
    <property type="project" value="UniProtKB-KW"/>
</dbReference>
<comment type="subcellular location">
    <subcellularLocation>
        <location evidence="1">Cell membrane</location>
        <topology evidence="1">Multi-pass membrane protein</topology>
    </subcellularLocation>
</comment>